<evidence type="ECO:0000256" key="1">
    <source>
        <dbReference type="SAM" id="Phobius"/>
    </source>
</evidence>
<proteinExistence type="predicted"/>
<sequence length="340" mass="39020">MALDQIWKQQLTLVTYGNEFLTQDLGFSQWLNHSIFNQHHMIFRDLLSQHLLAQHFQIWLEGLKKQGVHRLSLHSSHLLEDEKNPNANVELVPFAHVIISHGKQEKMAWMIGKELAEWYNADNDYEVPPAQQSPLRHETFWGYQLNSKLAKRINADLEAPNWDDIQTYTEQELFQNRWAQGFTEPTYSSLPYYGSIPALQADSNTHLALIPTNYSADYVHQTLYRLEALSDFIDSQIQHPYHAEGEILSPEQQLDLRHFSQKIDDLTAKFIVKVANHYKTAQLSSKAPPDPFAGMTTDKHVSAISKAHKPQDPSKSSATNVLTLIIITVIICLIGYYFGL</sequence>
<dbReference type="EMBL" id="DYWX01000026">
    <property type="protein sequence ID" value="HJF27132.1"/>
    <property type="molecule type" value="Genomic_DNA"/>
</dbReference>
<keyword evidence="1" id="KW-1133">Transmembrane helix</keyword>
<evidence type="ECO:0000313" key="2">
    <source>
        <dbReference type="EMBL" id="HJF27132.1"/>
    </source>
</evidence>
<feature type="transmembrane region" description="Helical" evidence="1">
    <location>
        <begin position="321"/>
        <end position="339"/>
    </location>
</feature>
<reference evidence="2" key="2">
    <citation type="submission" date="2021-09" db="EMBL/GenBank/DDBJ databases">
        <authorList>
            <person name="Gilroy R."/>
        </authorList>
    </citation>
    <scope>NUCLEOTIDE SEQUENCE</scope>
    <source>
        <strain evidence="2">CHK135-1449</strain>
    </source>
</reference>
<protein>
    <submittedName>
        <fullName evidence="2">Uncharacterized protein</fullName>
    </submittedName>
</protein>
<organism evidence="2 3">
    <name type="scientific">Acinetobacter lwoffii</name>
    <dbReference type="NCBI Taxonomy" id="28090"/>
    <lineage>
        <taxon>Bacteria</taxon>
        <taxon>Pseudomonadati</taxon>
        <taxon>Pseudomonadota</taxon>
        <taxon>Gammaproteobacteria</taxon>
        <taxon>Moraxellales</taxon>
        <taxon>Moraxellaceae</taxon>
        <taxon>Acinetobacter</taxon>
    </lineage>
</organism>
<gene>
    <name evidence="2" type="ORF">K8V79_02570</name>
</gene>
<reference evidence="2" key="1">
    <citation type="journal article" date="2021" name="PeerJ">
        <title>Extensive microbial diversity within the chicken gut microbiome revealed by metagenomics and culture.</title>
        <authorList>
            <person name="Gilroy R."/>
            <person name="Ravi A."/>
            <person name="Getino M."/>
            <person name="Pursley I."/>
            <person name="Horton D.L."/>
            <person name="Alikhan N.F."/>
            <person name="Baker D."/>
            <person name="Gharbi K."/>
            <person name="Hall N."/>
            <person name="Watson M."/>
            <person name="Adriaenssens E.M."/>
            <person name="Foster-Nyarko E."/>
            <person name="Jarju S."/>
            <person name="Secka A."/>
            <person name="Antonio M."/>
            <person name="Oren A."/>
            <person name="Chaudhuri R.R."/>
            <person name="La Ragione R."/>
            <person name="Hildebrand F."/>
            <person name="Pallen M.J."/>
        </authorList>
    </citation>
    <scope>NUCLEOTIDE SEQUENCE</scope>
    <source>
        <strain evidence="2">CHK135-1449</strain>
    </source>
</reference>
<keyword evidence="1" id="KW-0472">Membrane</keyword>
<dbReference type="Proteomes" id="UP000787156">
    <property type="component" value="Unassembled WGS sequence"/>
</dbReference>
<name>A0A9D2UR44_ACILW</name>
<keyword evidence="1" id="KW-0812">Transmembrane</keyword>
<accession>A0A9D2UR44</accession>
<dbReference type="AlphaFoldDB" id="A0A9D2UR44"/>
<comment type="caution">
    <text evidence="2">The sequence shown here is derived from an EMBL/GenBank/DDBJ whole genome shotgun (WGS) entry which is preliminary data.</text>
</comment>
<evidence type="ECO:0000313" key="3">
    <source>
        <dbReference type="Proteomes" id="UP000787156"/>
    </source>
</evidence>